<dbReference type="SUPFAM" id="SSF53623">
    <property type="entry name" value="MurD-like peptide ligases, catalytic domain"/>
    <property type="match status" value="1"/>
</dbReference>
<dbReference type="HAMAP" id="MF_00046">
    <property type="entry name" value="MurC"/>
    <property type="match status" value="1"/>
</dbReference>
<evidence type="ECO:0000256" key="4">
    <source>
        <dbReference type="ARBA" id="ARBA00022490"/>
    </source>
</evidence>
<name>A0ABN8VZY3_9BACT</name>
<evidence type="ECO:0000256" key="1">
    <source>
        <dbReference type="ARBA" id="ARBA00004496"/>
    </source>
</evidence>
<evidence type="ECO:0000313" key="18">
    <source>
        <dbReference type="EMBL" id="CAI2717694.1"/>
    </source>
</evidence>
<gene>
    <name evidence="14 18" type="primary">murC</name>
    <name evidence="18" type="ORF">NSPWAT_0835</name>
</gene>
<evidence type="ECO:0000256" key="7">
    <source>
        <dbReference type="ARBA" id="ARBA00022741"/>
    </source>
</evidence>
<keyword evidence="5 14" id="KW-0436">Ligase</keyword>
<feature type="binding site" evidence="14">
    <location>
        <begin position="113"/>
        <end position="119"/>
    </location>
    <ligand>
        <name>ATP</name>
        <dbReference type="ChEBI" id="CHEBI:30616"/>
    </ligand>
</feature>
<dbReference type="Pfam" id="PF01225">
    <property type="entry name" value="Mur_ligase"/>
    <property type="match status" value="1"/>
</dbReference>
<comment type="catalytic activity">
    <reaction evidence="13 14">
        <text>UDP-N-acetyl-alpha-D-muramate + L-alanine + ATP = UDP-N-acetyl-alpha-D-muramoyl-L-alanine + ADP + phosphate + H(+)</text>
        <dbReference type="Rhea" id="RHEA:23372"/>
        <dbReference type="ChEBI" id="CHEBI:15378"/>
        <dbReference type="ChEBI" id="CHEBI:30616"/>
        <dbReference type="ChEBI" id="CHEBI:43474"/>
        <dbReference type="ChEBI" id="CHEBI:57972"/>
        <dbReference type="ChEBI" id="CHEBI:70757"/>
        <dbReference type="ChEBI" id="CHEBI:83898"/>
        <dbReference type="ChEBI" id="CHEBI:456216"/>
        <dbReference type="EC" id="6.3.2.8"/>
    </reaction>
</comment>
<keyword evidence="8 14" id="KW-0067">ATP-binding</keyword>
<evidence type="ECO:0000259" key="15">
    <source>
        <dbReference type="Pfam" id="PF01225"/>
    </source>
</evidence>
<proteinExistence type="inferred from homology"/>
<dbReference type="GO" id="GO:0008763">
    <property type="term" value="F:UDP-N-acetylmuramate-L-alanine ligase activity"/>
    <property type="evidence" value="ECO:0007669"/>
    <property type="project" value="UniProtKB-EC"/>
</dbReference>
<dbReference type="Gene3D" id="3.90.190.20">
    <property type="entry name" value="Mur ligase, C-terminal domain"/>
    <property type="match status" value="1"/>
</dbReference>
<dbReference type="InterPro" id="IPR036565">
    <property type="entry name" value="Mur-like_cat_sf"/>
</dbReference>
<dbReference type="NCBIfam" id="TIGR01082">
    <property type="entry name" value="murC"/>
    <property type="match status" value="1"/>
</dbReference>
<dbReference type="Gene3D" id="3.40.50.720">
    <property type="entry name" value="NAD(P)-binding Rossmann-like Domain"/>
    <property type="match status" value="1"/>
</dbReference>
<keyword evidence="9 14" id="KW-0133">Cell shape</keyword>
<organism evidence="18 19">
    <name type="scientific">Nitrospina watsonii</name>
    <dbReference type="NCBI Taxonomy" id="1323948"/>
    <lineage>
        <taxon>Bacteria</taxon>
        <taxon>Pseudomonadati</taxon>
        <taxon>Nitrospinota/Tectimicrobiota group</taxon>
        <taxon>Nitrospinota</taxon>
        <taxon>Nitrospinia</taxon>
        <taxon>Nitrospinales</taxon>
        <taxon>Nitrospinaceae</taxon>
        <taxon>Nitrospina</taxon>
    </lineage>
</organism>
<dbReference type="InterPro" id="IPR050061">
    <property type="entry name" value="MurCDEF_pg_biosynth"/>
</dbReference>
<keyword evidence="7 14" id="KW-0547">Nucleotide-binding</keyword>
<evidence type="ECO:0000313" key="19">
    <source>
        <dbReference type="Proteomes" id="UP001157733"/>
    </source>
</evidence>
<dbReference type="Pfam" id="PF02875">
    <property type="entry name" value="Mur_ligase_C"/>
    <property type="match status" value="1"/>
</dbReference>
<dbReference type="InterPro" id="IPR004101">
    <property type="entry name" value="Mur_ligase_C"/>
</dbReference>
<keyword evidence="6 14" id="KW-0132">Cell division</keyword>
<keyword evidence="12 14" id="KW-0961">Cell wall biogenesis/degradation</keyword>
<evidence type="ECO:0000256" key="12">
    <source>
        <dbReference type="ARBA" id="ARBA00023316"/>
    </source>
</evidence>
<feature type="domain" description="Mur ligase N-terminal catalytic" evidence="15">
    <location>
        <begin position="8"/>
        <end position="107"/>
    </location>
</feature>
<dbReference type="Proteomes" id="UP001157733">
    <property type="component" value="Chromosome"/>
</dbReference>
<comment type="function">
    <text evidence="14">Cell wall formation.</text>
</comment>
<keyword evidence="4 14" id="KW-0963">Cytoplasm</keyword>
<dbReference type="InterPro" id="IPR000713">
    <property type="entry name" value="Mur_ligase_N"/>
</dbReference>
<keyword evidence="10 14" id="KW-0573">Peptidoglycan synthesis</keyword>
<evidence type="ECO:0000256" key="6">
    <source>
        <dbReference type="ARBA" id="ARBA00022618"/>
    </source>
</evidence>
<dbReference type="InterPro" id="IPR005758">
    <property type="entry name" value="UDP-N-AcMur_Ala_ligase_MurC"/>
</dbReference>
<evidence type="ECO:0000256" key="5">
    <source>
        <dbReference type="ARBA" id="ARBA00022598"/>
    </source>
</evidence>
<dbReference type="Gene3D" id="3.40.1190.10">
    <property type="entry name" value="Mur-like, catalytic domain"/>
    <property type="match status" value="1"/>
</dbReference>
<dbReference type="EMBL" id="OX336137">
    <property type="protein sequence ID" value="CAI2717694.1"/>
    <property type="molecule type" value="Genomic_DNA"/>
</dbReference>
<dbReference type="PANTHER" id="PTHR43445:SF3">
    <property type="entry name" value="UDP-N-ACETYLMURAMATE--L-ALANINE LIGASE"/>
    <property type="match status" value="1"/>
</dbReference>
<feature type="domain" description="Mur ligase central" evidence="17">
    <location>
        <begin position="111"/>
        <end position="290"/>
    </location>
</feature>
<evidence type="ECO:0000256" key="9">
    <source>
        <dbReference type="ARBA" id="ARBA00022960"/>
    </source>
</evidence>
<comment type="subcellular location">
    <subcellularLocation>
        <location evidence="1 14">Cytoplasm</location>
    </subcellularLocation>
</comment>
<dbReference type="SUPFAM" id="SSF51984">
    <property type="entry name" value="MurCD N-terminal domain"/>
    <property type="match status" value="1"/>
</dbReference>
<evidence type="ECO:0000256" key="3">
    <source>
        <dbReference type="ARBA" id="ARBA00012211"/>
    </source>
</evidence>
<dbReference type="EC" id="6.3.2.8" evidence="3 14"/>
<protein>
    <recommendedName>
        <fullName evidence="3 14">UDP-N-acetylmuramate--L-alanine ligase</fullName>
        <ecNumber evidence="3 14">6.3.2.8</ecNumber>
    </recommendedName>
    <alternativeName>
        <fullName evidence="14">UDP-N-acetylmuramoyl-L-alanine synthetase</fullName>
    </alternativeName>
</protein>
<dbReference type="RefSeq" id="WP_282010614.1">
    <property type="nucleotide sequence ID" value="NZ_OX336137.1"/>
</dbReference>
<evidence type="ECO:0000256" key="10">
    <source>
        <dbReference type="ARBA" id="ARBA00022984"/>
    </source>
</evidence>
<comment type="pathway">
    <text evidence="2 14">Cell wall biogenesis; peptidoglycan biosynthesis.</text>
</comment>
<dbReference type="InterPro" id="IPR013221">
    <property type="entry name" value="Mur_ligase_cen"/>
</dbReference>
<feature type="domain" description="Mur ligase C-terminal" evidence="16">
    <location>
        <begin position="312"/>
        <end position="443"/>
    </location>
</feature>
<sequence length="472" mass="51750">MFLGKTRRIHFIGIGGAGMSGIAEVLINQGYEVTGSDLSRSPVTEHLEKAGATIHYGHAARNVADCQVVVTSSAVKADNVEVKAARDQSVPVIRRAEMLAELMRMKYGIAIAGTHGKTTTTSLVGTLLAGGGLDPTVVIGGKLKSVGSHAQLGQSQFLVAEADESDGSFLKLTPTVVVVTTLDEEHMEFYGTLDTMKEAFLSFINKVPFYGTAVLCLDEVEIQSLIPHVEKRFITYGLTSQADYTARNIRFKGLDTWFDVFHQGRSLGTLHSVAPGRHNVLNTLAAVAVAMELNLTFDILADALKQFRGVQRRFEIIHDTEPLVVVDDYGHHPVEIQATLRTVREVWPDRRLVVVFQPHRYSRTKSLLKQFWSSFHHADHVIVNDIYAAGEDPIEGVTAERLVEGIKDFGHKHVEHRKDRNDTQDRLTHLLQPGDVLLTLGAGNIWELGRELIANLPAGLRGGNAGKDASAC</sequence>
<dbReference type="SUPFAM" id="SSF53244">
    <property type="entry name" value="MurD-like peptide ligases, peptide-binding domain"/>
    <property type="match status" value="1"/>
</dbReference>
<evidence type="ECO:0000256" key="8">
    <source>
        <dbReference type="ARBA" id="ARBA00022840"/>
    </source>
</evidence>
<comment type="similarity">
    <text evidence="14">Belongs to the MurCDEF family.</text>
</comment>
<keyword evidence="11 14" id="KW-0131">Cell cycle</keyword>
<keyword evidence="19" id="KW-1185">Reference proteome</keyword>
<evidence type="ECO:0000259" key="17">
    <source>
        <dbReference type="Pfam" id="PF08245"/>
    </source>
</evidence>
<dbReference type="PANTHER" id="PTHR43445">
    <property type="entry name" value="UDP-N-ACETYLMURAMATE--L-ALANINE LIGASE-RELATED"/>
    <property type="match status" value="1"/>
</dbReference>
<reference evidence="18 19" key="1">
    <citation type="submission" date="2022-09" db="EMBL/GenBank/DDBJ databases">
        <authorList>
            <person name="Kop L."/>
        </authorList>
    </citation>
    <scope>NUCLEOTIDE SEQUENCE [LARGE SCALE GENOMIC DNA]</scope>
    <source>
        <strain evidence="18 19">347</strain>
    </source>
</reference>
<dbReference type="InterPro" id="IPR036615">
    <property type="entry name" value="Mur_ligase_C_dom_sf"/>
</dbReference>
<evidence type="ECO:0000256" key="13">
    <source>
        <dbReference type="ARBA" id="ARBA00047833"/>
    </source>
</evidence>
<accession>A0ABN8VZY3</accession>
<evidence type="ECO:0000256" key="2">
    <source>
        <dbReference type="ARBA" id="ARBA00004752"/>
    </source>
</evidence>
<evidence type="ECO:0000259" key="16">
    <source>
        <dbReference type="Pfam" id="PF02875"/>
    </source>
</evidence>
<evidence type="ECO:0000256" key="14">
    <source>
        <dbReference type="HAMAP-Rule" id="MF_00046"/>
    </source>
</evidence>
<dbReference type="Pfam" id="PF08245">
    <property type="entry name" value="Mur_ligase_M"/>
    <property type="match status" value="1"/>
</dbReference>
<evidence type="ECO:0000256" key="11">
    <source>
        <dbReference type="ARBA" id="ARBA00023306"/>
    </source>
</evidence>